<accession>A0A1I2X1S5</accession>
<evidence type="ECO:0000313" key="2">
    <source>
        <dbReference type="EMBL" id="SFH07475.1"/>
    </source>
</evidence>
<name>A0A1I2X1S5_9ACTN</name>
<reference evidence="2 3" key="1">
    <citation type="submission" date="2016-10" db="EMBL/GenBank/DDBJ databases">
        <authorList>
            <person name="de Groot N.N."/>
        </authorList>
    </citation>
    <scope>NUCLEOTIDE SEQUENCE [LARGE SCALE GENOMIC DNA]</scope>
    <source>
        <strain evidence="2 3">OK461</strain>
    </source>
</reference>
<dbReference type="AlphaFoldDB" id="A0A1I2X1S5"/>
<evidence type="ECO:0000313" key="3">
    <source>
        <dbReference type="Proteomes" id="UP000181942"/>
    </source>
</evidence>
<evidence type="ECO:0000256" key="1">
    <source>
        <dbReference type="ARBA" id="ARBA00008525"/>
    </source>
</evidence>
<dbReference type="Pfam" id="PF03691">
    <property type="entry name" value="UPF0167"/>
    <property type="match status" value="1"/>
</dbReference>
<dbReference type="InterPro" id="IPR005363">
    <property type="entry name" value="UPF0167"/>
</dbReference>
<dbReference type="EMBL" id="FONR01000042">
    <property type="protein sequence ID" value="SFH07475.1"/>
    <property type="molecule type" value="Genomic_DNA"/>
</dbReference>
<proteinExistence type="inferred from homology"/>
<protein>
    <recommendedName>
        <fullName evidence="4">CbrC protein</fullName>
    </recommendedName>
</protein>
<dbReference type="Proteomes" id="UP000181942">
    <property type="component" value="Unassembled WGS sequence"/>
</dbReference>
<sequence>MTEPLPEFPYHPDPIATGAVVPSDTTCVCCGQARGYIYTGPVYSVDDLADRLCPWCIADGTANDRYEATFTGGAVGDDVPIEVFVAVDSRTPGFPGWQEPQWYFHCGDGAAFLGAVGAAELAARPDAIETLRQEADGWGWPPDQVEQHLSTLDKDGRPTAYLFRCRVCATHLAYADFT</sequence>
<evidence type="ECO:0008006" key="4">
    <source>
        <dbReference type="Google" id="ProtNLM"/>
    </source>
</evidence>
<comment type="similarity">
    <text evidence="1">Belongs to the UPF0167 family.</text>
</comment>
<dbReference type="OrthoDB" id="7065534at2"/>
<dbReference type="RefSeq" id="WP_075033521.1">
    <property type="nucleotide sequence ID" value="NZ_FONR01000042.1"/>
</dbReference>
<gene>
    <name evidence="2" type="ORF">SAMN02787118_1429</name>
</gene>
<organism evidence="2 3">
    <name type="scientific">Streptomyces mirabilis</name>
    <dbReference type="NCBI Taxonomy" id="68239"/>
    <lineage>
        <taxon>Bacteria</taxon>
        <taxon>Bacillati</taxon>
        <taxon>Actinomycetota</taxon>
        <taxon>Actinomycetes</taxon>
        <taxon>Kitasatosporales</taxon>
        <taxon>Streptomycetaceae</taxon>
        <taxon>Streptomyces</taxon>
    </lineage>
</organism>